<comment type="function">
    <text evidence="11">Acts as a transcriptional regulator. Probably redox-responsive. The apo- but not holo-form probably binds DNA.</text>
</comment>
<dbReference type="PANTHER" id="PTHR38839:SF2">
    <property type="entry name" value="TRANSCRIPTIONAL REGULATOR WHIB7-RELATED"/>
    <property type="match status" value="1"/>
</dbReference>
<evidence type="ECO:0000256" key="11">
    <source>
        <dbReference type="HAMAP-Rule" id="MF_01479"/>
    </source>
</evidence>
<evidence type="ECO:0000256" key="1">
    <source>
        <dbReference type="ARBA" id="ARBA00004496"/>
    </source>
</evidence>
<sequence>MLTAGVPIGNSDTDVQPAVDTVAGLLDTAGLDDSLPCRRDPDLWFAENPRDLDQAKALCADCPIRPQCLAGALSRGEPWGVWGGEIFERGAVVARKRPRGRPRKHPRPADEPTAPGRQGQAA</sequence>
<dbReference type="GO" id="GO:0005737">
    <property type="term" value="C:cytoplasm"/>
    <property type="evidence" value="ECO:0007669"/>
    <property type="project" value="UniProtKB-SubCell"/>
</dbReference>
<feature type="binding site" evidence="11">
    <location>
        <position position="59"/>
    </location>
    <ligand>
        <name>[4Fe-4S] cluster</name>
        <dbReference type="ChEBI" id="CHEBI:49883"/>
    </ligand>
</feature>
<dbReference type="AlphaFoldDB" id="A0A853AUV6"/>
<comment type="subcellular location">
    <subcellularLocation>
        <location evidence="1 11">Cytoplasm</location>
    </subcellularLocation>
</comment>
<dbReference type="HAMAP" id="MF_01479">
    <property type="entry name" value="WhiB"/>
    <property type="match status" value="1"/>
</dbReference>
<dbReference type="GO" id="GO:0045454">
    <property type="term" value="P:cell redox homeostasis"/>
    <property type="evidence" value="ECO:0007669"/>
    <property type="project" value="TreeGrafter"/>
</dbReference>
<keyword evidence="11" id="KW-0963">Cytoplasm</keyword>
<comment type="similarity">
    <text evidence="2 11">Belongs to the WhiB family.</text>
</comment>
<dbReference type="RefSeq" id="WP_179724218.1">
    <property type="nucleotide sequence ID" value="NZ_BAABFH010000001.1"/>
</dbReference>
<dbReference type="EMBL" id="JACCFJ010000001">
    <property type="protein sequence ID" value="NYI86456.1"/>
    <property type="molecule type" value="Genomic_DNA"/>
</dbReference>
<evidence type="ECO:0000256" key="3">
    <source>
        <dbReference type="ARBA" id="ARBA00022485"/>
    </source>
</evidence>
<dbReference type="PROSITE" id="PS00354">
    <property type="entry name" value="HMGI_Y"/>
    <property type="match status" value="1"/>
</dbReference>
<evidence type="ECO:0000256" key="2">
    <source>
        <dbReference type="ARBA" id="ARBA00006597"/>
    </source>
</evidence>
<proteinExistence type="inferred from homology"/>
<reference evidence="14 15" key="1">
    <citation type="submission" date="2020-07" db="EMBL/GenBank/DDBJ databases">
        <title>Sequencing the genomes of 1000 actinobacteria strains.</title>
        <authorList>
            <person name="Klenk H.-P."/>
        </authorList>
    </citation>
    <scope>NUCLEOTIDE SEQUENCE [LARGE SCALE GENOMIC DNA]</scope>
    <source>
        <strain evidence="14 15">DSM 44065</strain>
    </source>
</reference>
<keyword evidence="7 11" id="KW-0805">Transcription regulation</keyword>
<dbReference type="GO" id="GO:0051539">
    <property type="term" value="F:4 iron, 4 sulfur cluster binding"/>
    <property type="evidence" value="ECO:0007669"/>
    <property type="project" value="UniProtKB-UniRule"/>
</dbReference>
<dbReference type="GO" id="GO:0003677">
    <property type="term" value="F:DNA binding"/>
    <property type="evidence" value="ECO:0007669"/>
    <property type="project" value="UniProtKB-UniRule"/>
</dbReference>
<keyword evidence="10 11" id="KW-0804">Transcription</keyword>
<dbReference type="InterPro" id="IPR000637">
    <property type="entry name" value="HMGI/Y_DNA-bd_CS"/>
</dbReference>
<feature type="binding site" evidence="11">
    <location>
        <position position="37"/>
    </location>
    <ligand>
        <name>[4Fe-4S] cluster</name>
        <dbReference type="ChEBI" id="CHEBI:49883"/>
    </ligand>
</feature>
<evidence type="ECO:0000256" key="6">
    <source>
        <dbReference type="ARBA" id="ARBA00023014"/>
    </source>
</evidence>
<feature type="region of interest" description="Disordered" evidence="12">
    <location>
        <begin position="93"/>
        <end position="122"/>
    </location>
</feature>
<dbReference type="GO" id="GO:0045892">
    <property type="term" value="P:negative regulation of DNA-templated transcription"/>
    <property type="evidence" value="ECO:0007669"/>
    <property type="project" value="TreeGrafter"/>
</dbReference>
<dbReference type="GO" id="GO:0047134">
    <property type="term" value="F:protein-disulfide reductase [NAD(P)H] activity"/>
    <property type="evidence" value="ECO:0007669"/>
    <property type="project" value="TreeGrafter"/>
</dbReference>
<comment type="PTM">
    <text evidence="11">Upon Fe-S cluster removal intramolecular disulfide bonds are formed.</text>
</comment>
<evidence type="ECO:0000256" key="7">
    <source>
        <dbReference type="ARBA" id="ARBA00023015"/>
    </source>
</evidence>
<dbReference type="Proteomes" id="UP000587002">
    <property type="component" value="Unassembled WGS sequence"/>
</dbReference>
<gene>
    <name evidence="11" type="primary">whiB</name>
    <name evidence="14" type="ORF">HNR68_005086</name>
</gene>
<evidence type="ECO:0000256" key="10">
    <source>
        <dbReference type="ARBA" id="ARBA00023163"/>
    </source>
</evidence>
<accession>A0A853AUV6</accession>
<keyword evidence="3 11" id="KW-0004">4Fe-4S</keyword>
<keyword evidence="6 11" id="KW-0411">Iron-sulfur</keyword>
<keyword evidence="9 11" id="KW-1015">Disulfide bond</keyword>
<feature type="domain" description="4Fe-4S Wbl-type" evidence="13">
    <location>
        <begin position="36"/>
        <end position="92"/>
    </location>
</feature>
<name>A0A853AUV6_9PSEU</name>
<feature type="binding site" evidence="11">
    <location>
        <position position="62"/>
    </location>
    <ligand>
        <name>[4Fe-4S] cluster</name>
        <dbReference type="ChEBI" id="CHEBI:49883"/>
    </ligand>
</feature>
<feature type="compositionally biased region" description="Basic residues" evidence="12">
    <location>
        <begin position="94"/>
        <end position="106"/>
    </location>
</feature>
<dbReference type="GO" id="GO:0035731">
    <property type="term" value="F:dinitrosyl-iron complex binding"/>
    <property type="evidence" value="ECO:0007669"/>
    <property type="project" value="UniProtKB-UniRule"/>
</dbReference>
<dbReference type="PROSITE" id="PS51674">
    <property type="entry name" value="4FE4S_WBL"/>
    <property type="match status" value="1"/>
</dbReference>
<comment type="caution">
    <text evidence="14">The sequence shown here is derived from an EMBL/GenBank/DDBJ whole genome shotgun (WGS) entry which is preliminary data.</text>
</comment>
<keyword evidence="5 11" id="KW-0408">Iron</keyword>
<keyword evidence="15" id="KW-1185">Reference proteome</keyword>
<evidence type="ECO:0000313" key="15">
    <source>
        <dbReference type="Proteomes" id="UP000587002"/>
    </source>
</evidence>
<evidence type="ECO:0000256" key="8">
    <source>
        <dbReference type="ARBA" id="ARBA00023125"/>
    </source>
</evidence>
<organism evidence="14 15">
    <name type="scientific">Saccharopolyspora hordei</name>
    <dbReference type="NCBI Taxonomy" id="1838"/>
    <lineage>
        <taxon>Bacteria</taxon>
        <taxon>Bacillati</taxon>
        <taxon>Actinomycetota</taxon>
        <taxon>Actinomycetes</taxon>
        <taxon>Pseudonocardiales</taxon>
        <taxon>Pseudonocardiaceae</taxon>
        <taxon>Saccharopolyspora</taxon>
    </lineage>
</organism>
<feature type="binding site" evidence="11">
    <location>
        <position position="68"/>
    </location>
    <ligand>
        <name>[4Fe-4S] cluster</name>
        <dbReference type="ChEBI" id="CHEBI:49883"/>
    </ligand>
</feature>
<comment type="PTM">
    <text evidence="11">The Fe-S cluster can be nitrosylated by nitric oxide (NO).</text>
</comment>
<keyword evidence="8 11" id="KW-0238">DNA-binding</keyword>
<evidence type="ECO:0000259" key="13">
    <source>
        <dbReference type="PROSITE" id="PS51674"/>
    </source>
</evidence>
<comment type="cofactor">
    <cofactor evidence="11">
        <name>[4Fe-4S] cluster</name>
        <dbReference type="ChEBI" id="CHEBI:49883"/>
    </cofactor>
    <text evidence="11">Binds 1 [4Fe-4S] cluster per subunit. Following nitrosylation of the [4Fe-4S] cluster binds 1 [4Fe-8(NO)] cluster per subunit.</text>
</comment>
<dbReference type="InterPro" id="IPR003482">
    <property type="entry name" value="Whib"/>
</dbReference>
<dbReference type="Pfam" id="PF02467">
    <property type="entry name" value="Whib"/>
    <property type="match status" value="1"/>
</dbReference>
<protein>
    <recommendedName>
        <fullName evidence="11">Transcriptional regulator WhiB</fullName>
    </recommendedName>
</protein>
<keyword evidence="4 11" id="KW-0479">Metal-binding</keyword>
<dbReference type="PANTHER" id="PTHR38839">
    <property type="entry name" value="TRANSCRIPTIONAL REGULATOR WHID-RELATED"/>
    <property type="match status" value="1"/>
</dbReference>
<evidence type="ECO:0000256" key="4">
    <source>
        <dbReference type="ARBA" id="ARBA00022723"/>
    </source>
</evidence>
<evidence type="ECO:0000256" key="12">
    <source>
        <dbReference type="SAM" id="MobiDB-lite"/>
    </source>
</evidence>
<evidence type="ECO:0000256" key="5">
    <source>
        <dbReference type="ARBA" id="ARBA00023004"/>
    </source>
</evidence>
<evidence type="ECO:0000313" key="14">
    <source>
        <dbReference type="EMBL" id="NYI86456.1"/>
    </source>
</evidence>
<dbReference type="InterPro" id="IPR034768">
    <property type="entry name" value="4FE4S_WBL"/>
</dbReference>
<evidence type="ECO:0000256" key="9">
    <source>
        <dbReference type="ARBA" id="ARBA00023157"/>
    </source>
</evidence>
<dbReference type="GO" id="GO:0046872">
    <property type="term" value="F:metal ion binding"/>
    <property type="evidence" value="ECO:0007669"/>
    <property type="project" value="UniProtKB-KW"/>
</dbReference>